<feature type="compositionally biased region" description="Polar residues" evidence="1">
    <location>
        <begin position="8"/>
        <end position="35"/>
    </location>
</feature>
<evidence type="ECO:0000256" key="1">
    <source>
        <dbReference type="SAM" id="MobiDB-lite"/>
    </source>
</evidence>
<organism evidence="2">
    <name type="scientific">Rhizophora mucronata</name>
    <name type="common">Asiatic mangrove</name>
    <dbReference type="NCBI Taxonomy" id="61149"/>
    <lineage>
        <taxon>Eukaryota</taxon>
        <taxon>Viridiplantae</taxon>
        <taxon>Streptophyta</taxon>
        <taxon>Embryophyta</taxon>
        <taxon>Tracheophyta</taxon>
        <taxon>Spermatophyta</taxon>
        <taxon>Magnoliopsida</taxon>
        <taxon>eudicotyledons</taxon>
        <taxon>Gunneridae</taxon>
        <taxon>Pentapetalae</taxon>
        <taxon>rosids</taxon>
        <taxon>fabids</taxon>
        <taxon>Malpighiales</taxon>
        <taxon>Rhizophoraceae</taxon>
        <taxon>Rhizophora</taxon>
    </lineage>
</organism>
<name>A0A2P2JDR7_RHIMU</name>
<dbReference type="EMBL" id="GGEC01011131">
    <property type="protein sequence ID" value="MBW91614.1"/>
    <property type="molecule type" value="Transcribed_RNA"/>
</dbReference>
<accession>A0A2P2JDR7</accession>
<sequence length="52" mass="6042">MSKKKCLGSNQPYHRNYQASKLNTKTGLDKQQQCETSKKQKASTWDKPRTLK</sequence>
<reference evidence="2" key="1">
    <citation type="submission" date="2018-02" db="EMBL/GenBank/DDBJ databases">
        <title>Rhizophora mucronata_Transcriptome.</title>
        <authorList>
            <person name="Meera S.P."/>
            <person name="Sreeshan A."/>
            <person name="Augustine A."/>
        </authorList>
    </citation>
    <scope>NUCLEOTIDE SEQUENCE</scope>
    <source>
        <tissue evidence="2">Leaf</tissue>
    </source>
</reference>
<dbReference type="AlphaFoldDB" id="A0A2P2JDR7"/>
<feature type="region of interest" description="Disordered" evidence="1">
    <location>
        <begin position="1"/>
        <end position="52"/>
    </location>
</feature>
<evidence type="ECO:0000313" key="2">
    <source>
        <dbReference type="EMBL" id="MBW91614.1"/>
    </source>
</evidence>
<proteinExistence type="predicted"/>
<protein>
    <submittedName>
        <fullName evidence="2">Uncharacterized protein</fullName>
    </submittedName>
</protein>